<dbReference type="Proteomes" id="UP000214666">
    <property type="component" value="Chromosome"/>
</dbReference>
<dbReference type="AlphaFoldDB" id="A0A222WU73"/>
<organism evidence="2 3">
    <name type="scientific">Paenibacillus kribbensis</name>
    <dbReference type="NCBI Taxonomy" id="172713"/>
    <lineage>
        <taxon>Bacteria</taxon>
        <taxon>Bacillati</taxon>
        <taxon>Bacillota</taxon>
        <taxon>Bacilli</taxon>
        <taxon>Bacillales</taxon>
        <taxon>Paenibacillaceae</taxon>
        <taxon>Paenibacillus</taxon>
    </lineage>
</organism>
<gene>
    <name evidence="2" type="ORF">B4V02_23395</name>
</gene>
<dbReference type="RefSeq" id="WP_094156604.1">
    <property type="nucleotide sequence ID" value="NZ_CP020028.1"/>
</dbReference>
<proteinExistence type="predicted"/>
<dbReference type="Pfam" id="PF19498">
    <property type="entry name" value="DUF6033"/>
    <property type="match status" value="1"/>
</dbReference>
<feature type="compositionally biased region" description="Basic and acidic residues" evidence="1">
    <location>
        <begin position="151"/>
        <end position="175"/>
    </location>
</feature>
<evidence type="ECO:0000313" key="2">
    <source>
        <dbReference type="EMBL" id="ASR49414.1"/>
    </source>
</evidence>
<dbReference type="InterPro" id="IPR046097">
    <property type="entry name" value="DUF6033"/>
</dbReference>
<accession>A0A222WU73</accession>
<name>A0A222WU73_9BACL</name>
<protein>
    <submittedName>
        <fullName evidence="2">Uncharacterized protein</fullName>
    </submittedName>
</protein>
<reference evidence="2 3" key="1">
    <citation type="submission" date="2017-03" db="EMBL/GenBank/DDBJ databases">
        <title>Complete genome sequence of Paenibacillus Kribbensis producing bioflocculants.</title>
        <authorList>
            <person name="Lee H.-G."/>
            <person name="Oh H.-M."/>
        </authorList>
    </citation>
    <scope>NUCLEOTIDE SEQUENCE [LARGE SCALE GENOMIC DNA]</scope>
    <source>
        <strain evidence="2 3">AM49</strain>
    </source>
</reference>
<dbReference type="OrthoDB" id="2037534at2"/>
<dbReference type="STRING" id="172713.GCA_001705305_05240"/>
<keyword evidence="3" id="KW-1185">Reference proteome</keyword>
<dbReference type="EMBL" id="CP020028">
    <property type="protein sequence ID" value="ASR49414.1"/>
    <property type="molecule type" value="Genomic_DNA"/>
</dbReference>
<feature type="region of interest" description="Disordered" evidence="1">
    <location>
        <begin position="150"/>
        <end position="178"/>
    </location>
</feature>
<evidence type="ECO:0000256" key="1">
    <source>
        <dbReference type="SAM" id="MobiDB-lite"/>
    </source>
</evidence>
<evidence type="ECO:0000313" key="3">
    <source>
        <dbReference type="Proteomes" id="UP000214666"/>
    </source>
</evidence>
<sequence>MNITLPTMSNVSLTTRSEQQKNKITAGASSVGFDKVLTSATEKEAQAISEKYGLTVGIENIPKNEKEIVRRGRSGSLQDVVIAPGILEKMKTDPALREKVYGYINYYTNEDQSAFMQMEQMYGVKLVGRSMIIHEDGTYTIWSASETSPEEVEKGKKIEAEKQKERAEQERKASEDAEEYTFVRPLHLTDLLPAQTLSALSSDSRGVMSTQDWIQQNLLLKTNKLNRFY</sequence>
<dbReference type="KEGG" id="pkb:B4V02_23395"/>